<sequence>MHDSVKRSAAAGQRGRQSSANMFDFNDPYMTSPDSVQVKTEPQDYAHQSTFPYDMAHGLPLTPSVSAHGWQDQSIPGTTACYNTAVSAPDYSGLAYYQEQQYPVPSMIDSMQYPVFTSSGQVQALYYQSGFGVNQNCHPDYAQIPSRRKHVAVTDTVGRKCAEQKEDE</sequence>
<dbReference type="Proteomes" id="UP000053095">
    <property type="component" value="Unassembled WGS sequence"/>
</dbReference>
<protein>
    <submittedName>
        <fullName evidence="2">C2H2 finger domain protein</fullName>
    </submittedName>
</protein>
<gene>
    <name evidence="2" type="ORF">TCE0_033r08362</name>
</gene>
<name>A0A6V8H995_TALPI</name>
<evidence type="ECO:0000313" key="3">
    <source>
        <dbReference type="Proteomes" id="UP000053095"/>
    </source>
</evidence>
<dbReference type="EMBL" id="DF933829">
    <property type="protein sequence ID" value="GAM37982.1"/>
    <property type="molecule type" value="Genomic_DNA"/>
</dbReference>
<reference evidence="3" key="1">
    <citation type="journal article" date="2015" name="Genome Announc.">
        <title>Draft genome sequence of Talaromyces cellulolyticus strain Y-94, a source of lignocellulosic biomass-degrading enzymes.</title>
        <authorList>
            <person name="Fujii T."/>
            <person name="Koike H."/>
            <person name="Sawayama S."/>
            <person name="Yano S."/>
            <person name="Inoue H."/>
        </authorList>
    </citation>
    <scope>NUCLEOTIDE SEQUENCE [LARGE SCALE GENOMIC DNA]</scope>
    <source>
        <strain evidence="3">Y-94</strain>
    </source>
</reference>
<proteinExistence type="predicted"/>
<organism evidence="2 3">
    <name type="scientific">Talaromyces pinophilus</name>
    <name type="common">Penicillium pinophilum</name>
    <dbReference type="NCBI Taxonomy" id="128442"/>
    <lineage>
        <taxon>Eukaryota</taxon>
        <taxon>Fungi</taxon>
        <taxon>Dikarya</taxon>
        <taxon>Ascomycota</taxon>
        <taxon>Pezizomycotina</taxon>
        <taxon>Eurotiomycetes</taxon>
        <taxon>Eurotiomycetidae</taxon>
        <taxon>Eurotiales</taxon>
        <taxon>Trichocomaceae</taxon>
        <taxon>Talaromyces</taxon>
        <taxon>Talaromyces sect. Talaromyces</taxon>
    </lineage>
</organism>
<evidence type="ECO:0000313" key="2">
    <source>
        <dbReference type="EMBL" id="GAM37982.1"/>
    </source>
</evidence>
<evidence type="ECO:0000256" key="1">
    <source>
        <dbReference type="SAM" id="MobiDB-lite"/>
    </source>
</evidence>
<comment type="caution">
    <text evidence="2">The sequence shown here is derived from an EMBL/GenBank/DDBJ whole genome shotgun (WGS) entry which is preliminary data.</text>
</comment>
<dbReference type="AlphaFoldDB" id="A0A6V8H995"/>
<feature type="region of interest" description="Disordered" evidence="1">
    <location>
        <begin position="1"/>
        <end position="36"/>
    </location>
</feature>
<accession>A0A6V8H995</accession>
<keyword evidence="3" id="KW-1185">Reference proteome</keyword>